<feature type="region of interest" description="Disordered" evidence="1">
    <location>
        <begin position="61"/>
        <end position="82"/>
    </location>
</feature>
<dbReference type="Proteomes" id="UP000319801">
    <property type="component" value="Unassembled WGS sequence"/>
</dbReference>
<proteinExistence type="predicted"/>
<dbReference type="AlphaFoldDB" id="A0A556TZR9"/>
<reference evidence="2 3" key="1">
    <citation type="journal article" date="2019" name="Genome Biol. Evol.">
        <title>Whole-Genome Sequencing of the Giant Devil Catfish, Bagarius yarrelli.</title>
        <authorList>
            <person name="Jiang W."/>
            <person name="Lv Y."/>
            <person name="Cheng L."/>
            <person name="Yang K."/>
            <person name="Chao B."/>
            <person name="Wang X."/>
            <person name="Li Y."/>
            <person name="Pan X."/>
            <person name="You X."/>
            <person name="Zhang Y."/>
            <person name="Yang J."/>
            <person name="Li J."/>
            <person name="Zhang X."/>
            <person name="Liu S."/>
            <person name="Sun C."/>
            <person name="Yang J."/>
            <person name="Shi Q."/>
        </authorList>
    </citation>
    <scope>NUCLEOTIDE SEQUENCE [LARGE SCALE GENOMIC DNA]</scope>
    <source>
        <strain evidence="2">JWS20170419001</strain>
        <tissue evidence="2">Muscle</tissue>
    </source>
</reference>
<dbReference type="EMBL" id="VCAZ01000032">
    <property type="protein sequence ID" value="TSL47695.1"/>
    <property type="molecule type" value="Genomic_DNA"/>
</dbReference>
<evidence type="ECO:0000313" key="2">
    <source>
        <dbReference type="EMBL" id="TSL47695.1"/>
    </source>
</evidence>
<comment type="caution">
    <text evidence="2">The sequence shown here is derived from an EMBL/GenBank/DDBJ whole genome shotgun (WGS) entry which is preliminary data.</text>
</comment>
<feature type="compositionally biased region" description="Basic and acidic residues" evidence="1">
    <location>
        <begin position="65"/>
        <end position="82"/>
    </location>
</feature>
<name>A0A556TZR9_BAGYA</name>
<protein>
    <submittedName>
        <fullName evidence="2">Uncharacterized protein</fullName>
    </submittedName>
</protein>
<accession>A0A556TZR9</accession>
<evidence type="ECO:0000256" key="1">
    <source>
        <dbReference type="SAM" id="MobiDB-lite"/>
    </source>
</evidence>
<keyword evidence="3" id="KW-1185">Reference proteome</keyword>
<sequence>MFKLGAMMSWELVSFIHSNKRAEISKSSIVRAETEKSAGLLSGFFRRSPKPPQSCAVCQVAESSDQTKADETPHVPPRPSEEEIRNSITYHMLSVNDTDSNHNKIDSTVCENEVTAATEKNQTKLNQRRIGEDGTGVSEKSLAEQLNEFRLDRDDSEDEEVFYFFRDT</sequence>
<evidence type="ECO:0000313" key="3">
    <source>
        <dbReference type="Proteomes" id="UP000319801"/>
    </source>
</evidence>
<gene>
    <name evidence="2" type="ORF">Baya_7276</name>
</gene>
<organism evidence="2 3">
    <name type="scientific">Bagarius yarrelli</name>
    <name type="common">Goonch</name>
    <name type="synonym">Bagrus yarrelli</name>
    <dbReference type="NCBI Taxonomy" id="175774"/>
    <lineage>
        <taxon>Eukaryota</taxon>
        <taxon>Metazoa</taxon>
        <taxon>Chordata</taxon>
        <taxon>Craniata</taxon>
        <taxon>Vertebrata</taxon>
        <taxon>Euteleostomi</taxon>
        <taxon>Actinopterygii</taxon>
        <taxon>Neopterygii</taxon>
        <taxon>Teleostei</taxon>
        <taxon>Ostariophysi</taxon>
        <taxon>Siluriformes</taxon>
        <taxon>Sisoridae</taxon>
        <taxon>Sisorinae</taxon>
        <taxon>Bagarius</taxon>
    </lineage>
</organism>